<evidence type="ECO:0000313" key="1">
    <source>
        <dbReference type="EMBL" id="CAG9330187.1"/>
    </source>
</evidence>
<organism evidence="1 2">
    <name type="scientific">Blepharisma stoltei</name>
    <dbReference type="NCBI Taxonomy" id="1481888"/>
    <lineage>
        <taxon>Eukaryota</taxon>
        <taxon>Sar</taxon>
        <taxon>Alveolata</taxon>
        <taxon>Ciliophora</taxon>
        <taxon>Postciliodesmatophora</taxon>
        <taxon>Heterotrichea</taxon>
        <taxon>Heterotrichida</taxon>
        <taxon>Blepharismidae</taxon>
        <taxon>Blepharisma</taxon>
    </lineage>
</organism>
<sequence>MEDLLDDLEDSAYKAVEILSQILFVKPQPNPLKLGEKNICNSIQLENYMKHEGIEADLAAFFSLSDNFIQNSTSFKVCEVSNENLLKSIEIQVNQEHIKYSMKTKKLAC</sequence>
<dbReference type="Proteomes" id="UP001162131">
    <property type="component" value="Unassembled WGS sequence"/>
</dbReference>
<comment type="caution">
    <text evidence="1">The sequence shown here is derived from an EMBL/GenBank/DDBJ whole genome shotgun (WGS) entry which is preliminary data.</text>
</comment>
<gene>
    <name evidence="1" type="ORF">BSTOLATCC_MIC50788</name>
</gene>
<accession>A0AAU9KAI4</accession>
<dbReference type="EMBL" id="CAJZBQ010000051">
    <property type="protein sequence ID" value="CAG9330187.1"/>
    <property type="molecule type" value="Genomic_DNA"/>
</dbReference>
<keyword evidence="2" id="KW-1185">Reference proteome</keyword>
<evidence type="ECO:0000313" key="2">
    <source>
        <dbReference type="Proteomes" id="UP001162131"/>
    </source>
</evidence>
<name>A0AAU9KAI4_9CILI</name>
<dbReference type="AlphaFoldDB" id="A0AAU9KAI4"/>
<proteinExistence type="predicted"/>
<reference evidence="1" key="1">
    <citation type="submission" date="2021-09" db="EMBL/GenBank/DDBJ databases">
        <authorList>
            <consortium name="AG Swart"/>
            <person name="Singh M."/>
            <person name="Singh A."/>
            <person name="Seah K."/>
            <person name="Emmerich C."/>
        </authorList>
    </citation>
    <scope>NUCLEOTIDE SEQUENCE</scope>
    <source>
        <strain evidence="1">ATCC30299</strain>
    </source>
</reference>
<protein>
    <submittedName>
        <fullName evidence="1">Uncharacterized protein</fullName>
    </submittedName>
</protein>